<protein>
    <submittedName>
        <fullName evidence="1">Uncharacterized protein</fullName>
    </submittedName>
</protein>
<evidence type="ECO:0000313" key="2">
    <source>
        <dbReference type="Proteomes" id="UP000651112"/>
    </source>
</evidence>
<proteinExistence type="predicted"/>
<comment type="caution">
    <text evidence="1">The sequence shown here is derived from an EMBL/GenBank/DDBJ whole genome shotgun (WGS) entry which is preliminary data.</text>
</comment>
<dbReference type="EMBL" id="JACNYL010000001">
    <property type="protein sequence ID" value="MBD1420998.1"/>
    <property type="molecule type" value="Genomic_DNA"/>
</dbReference>
<name>A0ABR7XPA3_9SPHI</name>
<keyword evidence="2" id="KW-1185">Reference proteome</keyword>
<accession>A0ABR7XPA3</accession>
<dbReference type="Proteomes" id="UP000651112">
    <property type="component" value="Unassembled WGS sequence"/>
</dbReference>
<gene>
    <name evidence="1" type="ORF">H8B21_05355</name>
</gene>
<evidence type="ECO:0000313" key="1">
    <source>
        <dbReference type="EMBL" id="MBD1420998.1"/>
    </source>
</evidence>
<sequence>MATVKNNRTRTGIALFLFFLFGAFLVVNAMEKNRGEREEKQVETKKADELYTFEYNGPDFSKANVEDESHWSFTPSTELCDGLDERPCRIQVSAAYVDNPNTSPSLKPSANISASLNSGTNTHYVDAIADAAGVISNMQN</sequence>
<dbReference type="RefSeq" id="WP_190312717.1">
    <property type="nucleotide sequence ID" value="NZ_JACNYL010000001.1"/>
</dbReference>
<organism evidence="1 2">
    <name type="scientific">Sphingobacterium chuzhouense</name>
    <dbReference type="NCBI Taxonomy" id="1742264"/>
    <lineage>
        <taxon>Bacteria</taxon>
        <taxon>Pseudomonadati</taxon>
        <taxon>Bacteroidota</taxon>
        <taxon>Sphingobacteriia</taxon>
        <taxon>Sphingobacteriales</taxon>
        <taxon>Sphingobacteriaceae</taxon>
        <taxon>Sphingobacterium</taxon>
    </lineage>
</organism>
<reference evidence="1 2" key="1">
    <citation type="submission" date="2020-08" db="EMBL/GenBank/DDBJ databases">
        <title>Sphingobacterium sp. DN00404 isolated from aquaculture water.</title>
        <authorList>
            <person name="Zhang M."/>
        </authorList>
    </citation>
    <scope>NUCLEOTIDE SEQUENCE [LARGE SCALE GENOMIC DNA]</scope>
    <source>
        <strain evidence="1 2">KCTC 42746</strain>
    </source>
</reference>